<keyword evidence="2" id="KW-0378">Hydrolase</keyword>
<dbReference type="Gene3D" id="2.30.40.10">
    <property type="entry name" value="Urease, subunit C, domain 1"/>
    <property type="match status" value="1"/>
</dbReference>
<dbReference type="PANTHER" id="PTHR11647:SF1">
    <property type="entry name" value="COLLAPSIN RESPONSE MEDIATOR PROTEIN"/>
    <property type="match status" value="1"/>
</dbReference>
<dbReference type="Gene3D" id="3.30.1490.130">
    <property type="entry name" value="D-aminoacylase. Domain 3"/>
    <property type="match status" value="1"/>
</dbReference>
<dbReference type="Pfam" id="PF07969">
    <property type="entry name" value="Amidohydro_3"/>
    <property type="match status" value="1"/>
</dbReference>
<dbReference type="InterPro" id="IPR023100">
    <property type="entry name" value="D-aminoacylase_insert_dom_sf"/>
</dbReference>
<dbReference type="SUPFAM" id="SSF51338">
    <property type="entry name" value="Composite domain of metallo-dependent hydrolases"/>
    <property type="match status" value="1"/>
</dbReference>
<protein>
    <submittedName>
        <fullName evidence="2">N-acyl-D-glutamate deacylase</fullName>
        <ecNumber evidence="2">3.5.1.82</ecNumber>
    </submittedName>
</protein>
<dbReference type="SUPFAM" id="SSF51556">
    <property type="entry name" value="Metallo-dependent hydrolases"/>
    <property type="match status" value="1"/>
</dbReference>
<sequence>MDILIKNGRVVDPRSGIDKTMNLYLNQDKIAYIGEEKLPAGVVLDASGYSVVPGFIDIHAHGEKVEDSSTAECLLRQGVTTILSGNCGNGYTGYKTEVIEREKQGLFQNWLGLVGHSFLRNLVGVSDRYIEASSREVEEMKEILKINLKEGAKGVSFGLEYNPGASTGEVLNIISILADFPGSLATFHVRYDAQKVEEAIKEVITISRLSKVPVQLSHLGSMAGFGRMSNSLNLIENAVAEGLDIMIDCYPYNAFATSIGTAVFDEGFEERWGRGLEALEIASGSYKGISLTSELFKMIRKTEPDTIVIAHVLQEEEVFMCLKHPLVMLGSDGGFSLGEGHPRGAGAFPRFLRLVREKKLMPEKESLLKISWMPAKRLGIHTERGRIAEGHQADLVILDLDRVREKATFQSPTLPPEGIRWVLVNGKIAVDNGTLTGATAGKVLLNK</sequence>
<dbReference type="EC" id="3.5.1.82" evidence="2"/>
<dbReference type="InterPro" id="IPR032466">
    <property type="entry name" value="Metal_Hydrolase"/>
</dbReference>
<evidence type="ECO:0000259" key="1">
    <source>
        <dbReference type="Pfam" id="PF07969"/>
    </source>
</evidence>
<comment type="caution">
    <text evidence="2">The sequence shown here is derived from an EMBL/GenBank/DDBJ whole genome shotgun (WGS) entry which is preliminary data.</text>
</comment>
<evidence type="ECO:0000313" key="2">
    <source>
        <dbReference type="EMBL" id="MBT9145575.1"/>
    </source>
</evidence>
<name>A0A9E2F6Q2_PSYF1</name>
<feature type="domain" description="Amidohydrolase 3" evidence="1">
    <location>
        <begin position="322"/>
        <end position="429"/>
    </location>
</feature>
<dbReference type="EMBL" id="QLTW01000119">
    <property type="protein sequence ID" value="MBT9145575.1"/>
    <property type="molecule type" value="Genomic_DNA"/>
</dbReference>
<dbReference type="Gene3D" id="3.20.20.140">
    <property type="entry name" value="Metal-dependent hydrolases"/>
    <property type="match status" value="1"/>
</dbReference>
<organism evidence="2 3">
    <name type="scientific">Psychracetigena formicireducens</name>
    <dbReference type="NCBI Taxonomy" id="2986056"/>
    <lineage>
        <taxon>Bacteria</taxon>
        <taxon>Bacillati</taxon>
        <taxon>Candidatus Lithacetigenota</taxon>
        <taxon>Candidatus Psychracetigena</taxon>
    </lineage>
</organism>
<dbReference type="PANTHER" id="PTHR11647">
    <property type="entry name" value="HYDRANTOINASE/DIHYDROPYRIMIDINASE FAMILY MEMBER"/>
    <property type="match status" value="1"/>
</dbReference>
<dbReference type="InterPro" id="IPR013108">
    <property type="entry name" value="Amidohydro_3"/>
</dbReference>
<proteinExistence type="predicted"/>
<dbReference type="Proteomes" id="UP000811545">
    <property type="component" value="Unassembled WGS sequence"/>
</dbReference>
<gene>
    <name evidence="2" type="primary">dag</name>
    <name evidence="2" type="ORF">DDT42_01448</name>
</gene>
<accession>A0A9E2F6Q2</accession>
<evidence type="ECO:0000313" key="3">
    <source>
        <dbReference type="Proteomes" id="UP000811545"/>
    </source>
</evidence>
<dbReference type="InterPro" id="IPR050378">
    <property type="entry name" value="Metallo-dep_Hydrolases_sf"/>
</dbReference>
<dbReference type="AlphaFoldDB" id="A0A9E2F6Q2"/>
<dbReference type="InterPro" id="IPR011059">
    <property type="entry name" value="Metal-dep_hydrolase_composite"/>
</dbReference>
<reference evidence="2 3" key="1">
    <citation type="journal article" date="2021" name="bioRxiv">
        <title>Unique metabolic strategies in Hadean analogues reveal hints for primordial physiology.</title>
        <authorList>
            <person name="Nobu M.K."/>
            <person name="Nakai R."/>
            <person name="Tamazawa S."/>
            <person name="Mori H."/>
            <person name="Toyoda A."/>
            <person name="Ijiri A."/>
            <person name="Suzuki S."/>
            <person name="Kurokawa K."/>
            <person name="Kamagata Y."/>
            <person name="Tamaki H."/>
        </authorList>
    </citation>
    <scope>NUCLEOTIDE SEQUENCE [LARGE SCALE GENOMIC DNA]</scope>
    <source>
        <strain evidence="2">BS525</strain>
    </source>
</reference>
<dbReference type="GO" id="GO:0047421">
    <property type="term" value="F:N-acyl-D-glutamate deacylase activity"/>
    <property type="evidence" value="ECO:0007669"/>
    <property type="project" value="UniProtKB-EC"/>
</dbReference>